<evidence type="ECO:0008006" key="3">
    <source>
        <dbReference type="Google" id="ProtNLM"/>
    </source>
</evidence>
<reference evidence="2" key="1">
    <citation type="journal article" date="2020" name="Syst. Appl. Microbiol.">
        <title>Streptomyces alkaliterrae sp. nov., isolated from an alkaline soil, and emended descriptions of Streptomyces alkaliphilus, Streptomyces calidiresistens and Streptomyces durbertensis.</title>
        <authorList>
            <person name="Swiecimska M."/>
            <person name="Golinska P."/>
            <person name="Nouioui I."/>
            <person name="Wypij M."/>
            <person name="Rai M."/>
            <person name="Sangal V."/>
            <person name="Goodfellow M."/>
        </authorList>
    </citation>
    <scope>NUCLEOTIDE SEQUENCE [LARGE SCALE GENOMIC DNA]</scope>
    <source>
        <strain evidence="2">DSM 104538</strain>
    </source>
</reference>
<organism evidence="1 2">
    <name type="scientific">Streptomyces durbertensis</name>
    <dbReference type="NCBI Taxonomy" id="2448886"/>
    <lineage>
        <taxon>Bacteria</taxon>
        <taxon>Bacillati</taxon>
        <taxon>Actinomycetota</taxon>
        <taxon>Actinomycetes</taxon>
        <taxon>Kitasatosporales</taxon>
        <taxon>Streptomycetaceae</taxon>
        <taxon>Streptomyces</taxon>
    </lineage>
</organism>
<dbReference type="Proteomes" id="UP000766698">
    <property type="component" value="Unassembled WGS sequence"/>
</dbReference>
<dbReference type="InterPro" id="IPR032716">
    <property type="entry name" value="ACC_epsilon"/>
</dbReference>
<keyword evidence="2" id="KW-1185">Reference proteome</keyword>
<protein>
    <recommendedName>
        <fullName evidence="3">Acyl-CoA carboxylase subunit epsilon</fullName>
    </recommendedName>
</protein>
<evidence type="ECO:0000313" key="2">
    <source>
        <dbReference type="Proteomes" id="UP000766698"/>
    </source>
</evidence>
<accession>A0ABR6ECH1</accession>
<evidence type="ECO:0000313" key="1">
    <source>
        <dbReference type="EMBL" id="MBB1242204.1"/>
    </source>
</evidence>
<proteinExistence type="predicted"/>
<dbReference type="EMBL" id="WMLF01000008">
    <property type="protein sequence ID" value="MBB1242204.1"/>
    <property type="molecule type" value="Genomic_DNA"/>
</dbReference>
<dbReference type="Pfam" id="PF13822">
    <property type="entry name" value="ACC_epsilon"/>
    <property type="match status" value="1"/>
</dbReference>
<sequence>MAAEETGITVVRGQPDAVELASVTAVLLAVLRAARHRPAEAPRSGGYADWTVRRPVRAGAAGRRAELPGGRR</sequence>
<name>A0ABR6ECH1_9ACTN</name>
<comment type="caution">
    <text evidence="1">The sequence shown here is derived from an EMBL/GenBank/DDBJ whole genome shotgun (WGS) entry which is preliminary data.</text>
</comment>
<gene>
    <name evidence="1" type="ORF">GL263_01215</name>
</gene>